<evidence type="ECO:0000313" key="12">
    <source>
        <dbReference type="Proteomes" id="UP001301769"/>
    </source>
</evidence>
<proteinExistence type="predicted"/>
<evidence type="ECO:0000256" key="8">
    <source>
        <dbReference type="SAM" id="MobiDB-lite"/>
    </source>
</evidence>
<comment type="caution">
    <text evidence="11">The sequence shown here is derived from an EMBL/GenBank/DDBJ whole genome shotgun (WGS) entry which is preliminary data.</text>
</comment>
<evidence type="ECO:0000256" key="5">
    <source>
        <dbReference type="ARBA" id="ARBA00022786"/>
    </source>
</evidence>
<evidence type="ECO:0000256" key="3">
    <source>
        <dbReference type="ARBA" id="ARBA00022737"/>
    </source>
</evidence>
<evidence type="ECO:0000256" key="7">
    <source>
        <dbReference type="PROSITE-ProRule" id="PRU00175"/>
    </source>
</evidence>
<feature type="domain" description="RING-type" evidence="10">
    <location>
        <begin position="20"/>
        <end position="213"/>
    </location>
</feature>
<keyword evidence="4 7" id="KW-0863">Zinc-finger</keyword>
<evidence type="ECO:0008006" key="13">
    <source>
        <dbReference type="Google" id="ProtNLM"/>
    </source>
</evidence>
<keyword evidence="2" id="KW-0479">Metal-binding</keyword>
<dbReference type="EMBL" id="MU858104">
    <property type="protein sequence ID" value="KAK4213740.1"/>
    <property type="molecule type" value="Genomic_DNA"/>
</dbReference>
<keyword evidence="6" id="KW-0862">Zinc</keyword>
<feature type="domain" description="RING-type" evidence="9">
    <location>
        <begin position="24"/>
        <end position="67"/>
    </location>
</feature>
<gene>
    <name evidence="11" type="ORF">QBC37DRAFT_373703</name>
</gene>
<dbReference type="InterPro" id="IPR031127">
    <property type="entry name" value="E3_UB_ligase_RBR"/>
</dbReference>
<dbReference type="PROSITE" id="PS50089">
    <property type="entry name" value="ZF_RING_2"/>
    <property type="match status" value="1"/>
</dbReference>
<accession>A0AAN6Y9C8</accession>
<evidence type="ECO:0000256" key="4">
    <source>
        <dbReference type="ARBA" id="ARBA00022771"/>
    </source>
</evidence>
<feature type="region of interest" description="Disordered" evidence="8">
    <location>
        <begin position="247"/>
        <end position="280"/>
    </location>
</feature>
<organism evidence="11 12">
    <name type="scientific">Rhypophila decipiens</name>
    <dbReference type="NCBI Taxonomy" id="261697"/>
    <lineage>
        <taxon>Eukaryota</taxon>
        <taxon>Fungi</taxon>
        <taxon>Dikarya</taxon>
        <taxon>Ascomycota</taxon>
        <taxon>Pezizomycotina</taxon>
        <taxon>Sordariomycetes</taxon>
        <taxon>Sordariomycetidae</taxon>
        <taxon>Sordariales</taxon>
        <taxon>Naviculisporaceae</taxon>
        <taxon>Rhypophila</taxon>
    </lineage>
</organism>
<dbReference type="InterPro" id="IPR044066">
    <property type="entry name" value="TRIAD_supradom"/>
</dbReference>
<name>A0AAN6Y9C8_9PEZI</name>
<dbReference type="PROSITE" id="PS00518">
    <property type="entry name" value="ZF_RING_1"/>
    <property type="match status" value="1"/>
</dbReference>
<keyword evidence="12" id="KW-1185">Reference proteome</keyword>
<dbReference type="PANTHER" id="PTHR11685">
    <property type="entry name" value="RBR FAMILY RING FINGER AND IBR DOMAIN-CONTAINING"/>
    <property type="match status" value="1"/>
</dbReference>
<feature type="compositionally biased region" description="Acidic residues" evidence="8">
    <location>
        <begin position="259"/>
        <end position="279"/>
    </location>
</feature>
<reference evidence="11" key="2">
    <citation type="submission" date="2023-05" db="EMBL/GenBank/DDBJ databases">
        <authorList>
            <consortium name="Lawrence Berkeley National Laboratory"/>
            <person name="Steindorff A."/>
            <person name="Hensen N."/>
            <person name="Bonometti L."/>
            <person name="Westerberg I."/>
            <person name="Brannstrom I.O."/>
            <person name="Guillou S."/>
            <person name="Cros-Aarteil S."/>
            <person name="Calhoun S."/>
            <person name="Haridas S."/>
            <person name="Kuo A."/>
            <person name="Mondo S."/>
            <person name="Pangilinan J."/>
            <person name="Riley R."/>
            <person name="Labutti K."/>
            <person name="Andreopoulos B."/>
            <person name="Lipzen A."/>
            <person name="Chen C."/>
            <person name="Yanf M."/>
            <person name="Daum C."/>
            <person name="Ng V."/>
            <person name="Clum A."/>
            <person name="Ohm R."/>
            <person name="Martin F."/>
            <person name="Silar P."/>
            <person name="Natvig D."/>
            <person name="Lalanne C."/>
            <person name="Gautier V."/>
            <person name="Ament-Velasquez S.L."/>
            <person name="Kruys A."/>
            <person name="Hutchinson M.I."/>
            <person name="Powell A.J."/>
            <person name="Barry K."/>
            <person name="Miller A.N."/>
            <person name="Grigoriev I.V."/>
            <person name="Debuchy R."/>
            <person name="Gladieux P."/>
            <person name="Thoren M.H."/>
            <person name="Johannesson H."/>
        </authorList>
    </citation>
    <scope>NUCLEOTIDE SEQUENCE</scope>
    <source>
        <strain evidence="11">PSN293</strain>
    </source>
</reference>
<dbReference type="AlphaFoldDB" id="A0AAN6Y9C8"/>
<evidence type="ECO:0000256" key="6">
    <source>
        <dbReference type="ARBA" id="ARBA00022833"/>
    </source>
</evidence>
<dbReference type="Proteomes" id="UP001301769">
    <property type="component" value="Unassembled WGS sequence"/>
</dbReference>
<sequence length="449" mass="51034">MARETEISRASQGQSARKVRRGRCYICREKFERDTMFKALCSHKFCPLCLQRFFRDALTEARFPPKCCDFAIPDTANDYLPSDLVAVLQQKEVEYGIPAEKRVFCRGCAAIIPPWNIDEKTMIGFCEQCKDKTCTRCKTYKHEGECRLQTTGDELKKMLLANKWAVCYRCNATVEKMEDCDHITCVCGAEFCYQCSAKWKTCACYHHEFLFDGITNANFRAAHPEITSEDQIFLPGATGEEAHIQETEEAAAPVQAVDSEMETDSDQETEQSSDTEMEMAVENHDTVDQAKTVTSEMDIDDQQETGKQNANEGLDQALPQDQAATKQPSPAAHKTFWRRHAHIDAAAAAQIVETTAAALSLRAPRPEPQFPKRNWACLHRDYYAIHHGGPFNCADCAVIQSTYILECKKCNIHLCVRCAELYEHFDWWRDGPPRGRCKPHRAQKVREKA</sequence>
<dbReference type="CDD" id="cd22584">
    <property type="entry name" value="Rcat_RBR_unk"/>
    <property type="match status" value="1"/>
</dbReference>
<protein>
    <recommendedName>
        <fullName evidence="13">RING-type domain-containing protein</fullName>
    </recommendedName>
</protein>
<dbReference type="SUPFAM" id="SSF57850">
    <property type="entry name" value="RING/U-box"/>
    <property type="match status" value="2"/>
</dbReference>
<dbReference type="Gene3D" id="1.20.120.1750">
    <property type="match status" value="1"/>
</dbReference>
<dbReference type="PROSITE" id="PS51873">
    <property type="entry name" value="TRIAD"/>
    <property type="match status" value="1"/>
</dbReference>
<evidence type="ECO:0000313" key="11">
    <source>
        <dbReference type="EMBL" id="KAK4213740.1"/>
    </source>
</evidence>
<keyword evidence="5" id="KW-0833">Ubl conjugation pathway</keyword>
<dbReference type="InterPro" id="IPR001841">
    <property type="entry name" value="Znf_RING"/>
</dbReference>
<dbReference type="GO" id="GO:0004842">
    <property type="term" value="F:ubiquitin-protein transferase activity"/>
    <property type="evidence" value="ECO:0007669"/>
    <property type="project" value="InterPro"/>
</dbReference>
<dbReference type="GO" id="GO:0008270">
    <property type="term" value="F:zinc ion binding"/>
    <property type="evidence" value="ECO:0007669"/>
    <property type="project" value="UniProtKB-KW"/>
</dbReference>
<keyword evidence="3" id="KW-0677">Repeat</keyword>
<evidence type="ECO:0000256" key="1">
    <source>
        <dbReference type="ARBA" id="ARBA00022679"/>
    </source>
</evidence>
<evidence type="ECO:0000259" key="10">
    <source>
        <dbReference type="PROSITE" id="PS51873"/>
    </source>
</evidence>
<dbReference type="GO" id="GO:0016567">
    <property type="term" value="P:protein ubiquitination"/>
    <property type="evidence" value="ECO:0007669"/>
    <property type="project" value="InterPro"/>
</dbReference>
<evidence type="ECO:0000259" key="9">
    <source>
        <dbReference type="PROSITE" id="PS50089"/>
    </source>
</evidence>
<keyword evidence="1" id="KW-0808">Transferase</keyword>
<dbReference type="InterPro" id="IPR017907">
    <property type="entry name" value="Znf_RING_CS"/>
</dbReference>
<reference evidence="11" key="1">
    <citation type="journal article" date="2023" name="Mol. Phylogenet. Evol.">
        <title>Genome-scale phylogeny and comparative genomics of the fungal order Sordariales.</title>
        <authorList>
            <person name="Hensen N."/>
            <person name="Bonometti L."/>
            <person name="Westerberg I."/>
            <person name="Brannstrom I.O."/>
            <person name="Guillou S."/>
            <person name="Cros-Aarteil S."/>
            <person name="Calhoun S."/>
            <person name="Haridas S."/>
            <person name="Kuo A."/>
            <person name="Mondo S."/>
            <person name="Pangilinan J."/>
            <person name="Riley R."/>
            <person name="LaButti K."/>
            <person name="Andreopoulos B."/>
            <person name="Lipzen A."/>
            <person name="Chen C."/>
            <person name="Yan M."/>
            <person name="Daum C."/>
            <person name="Ng V."/>
            <person name="Clum A."/>
            <person name="Steindorff A."/>
            <person name="Ohm R.A."/>
            <person name="Martin F."/>
            <person name="Silar P."/>
            <person name="Natvig D.O."/>
            <person name="Lalanne C."/>
            <person name="Gautier V."/>
            <person name="Ament-Velasquez S.L."/>
            <person name="Kruys A."/>
            <person name="Hutchinson M.I."/>
            <person name="Powell A.J."/>
            <person name="Barry K."/>
            <person name="Miller A.N."/>
            <person name="Grigoriev I.V."/>
            <person name="Debuchy R."/>
            <person name="Gladieux P."/>
            <person name="Hiltunen Thoren M."/>
            <person name="Johannesson H."/>
        </authorList>
    </citation>
    <scope>NUCLEOTIDE SEQUENCE</scope>
    <source>
        <strain evidence="11">PSN293</strain>
    </source>
</reference>
<evidence type="ECO:0000256" key="2">
    <source>
        <dbReference type="ARBA" id="ARBA00022723"/>
    </source>
</evidence>